<evidence type="ECO:0000256" key="5">
    <source>
        <dbReference type="ARBA" id="ARBA00023136"/>
    </source>
</evidence>
<evidence type="ECO:0000256" key="1">
    <source>
        <dbReference type="ARBA" id="ARBA00004651"/>
    </source>
</evidence>
<evidence type="ECO:0000256" key="4">
    <source>
        <dbReference type="ARBA" id="ARBA00022989"/>
    </source>
</evidence>
<sequence>MSDDAPDNAPLLPALNEEPERIAPEPHSLLDDIQGFLMGGMLSAMGVVLLSACGLMTGGTAGLAFFLHYLTGWGIGLVFFLINLPFFLLAIRRMGWLFTFKSFLSVSLLSLLVDLMPRYLSFAHVNTAFGAVAGGMLLGMGVLAFVRHGSSLGGINILAVYLQQSRGLRAGHIQIAVDAGLTIGALFVLEPRQVLYSGLGALVLGAVLAFNHKPGRYMGV</sequence>
<dbReference type="InterPro" id="IPR051461">
    <property type="entry name" value="UPF0750_membrane"/>
</dbReference>
<comment type="caution">
    <text evidence="7">The sequence shown here is derived from an EMBL/GenBank/DDBJ whole genome shotgun (WGS) entry which is preliminary data.</text>
</comment>
<dbReference type="RefSeq" id="WP_123211956.1">
    <property type="nucleotide sequence ID" value="NZ_RJVO01000004.1"/>
</dbReference>
<evidence type="ECO:0000256" key="3">
    <source>
        <dbReference type="ARBA" id="ARBA00022692"/>
    </source>
</evidence>
<name>A0A3N0VAE2_9GAMM</name>
<accession>A0A3N0VAE2</accession>
<keyword evidence="2" id="KW-1003">Cell membrane</keyword>
<feature type="transmembrane region" description="Helical" evidence="6">
    <location>
        <begin position="194"/>
        <end position="211"/>
    </location>
</feature>
<keyword evidence="5 6" id="KW-0472">Membrane</keyword>
<dbReference type="PANTHER" id="PTHR33545">
    <property type="entry name" value="UPF0750 MEMBRANE PROTEIN YITT-RELATED"/>
    <property type="match status" value="1"/>
</dbReference>
<comment type="subcellular location">
    <subcellularLocation>
        <location evidence="1">Cell membrane</location>
        <topology evidence="1">Multi-pass membrane protein</topology>
    </subcellularLocation>
</comment>
<organism evidence="7 8">
    <name type="scientific">Stagnimonas aquatica</name>
    <dbReference type="NCBI Taxonomy" id="2689987"/>
    <lineage>
        <taxon>Bacteria</taxon>
        <taxon>Pseudomonadati</taxon>
        <taxon>Pseudomonadota</taxon>
        <taxon>Gammaproteobacteria</taxon>
        <taxon>Nevskiales</taxon>
        <taxon>Nevskiaceae</taxon>
        <taxon>Stagnimonas</taxon>
    </lineage>
</organism>
<feature type="transmembrane region" description="Helical" evidence="6">
    <location>
        <begin position="127"/>
        <end position="146"/>
    </location>
</feature>
<dbReference type="InterPro" id="IPR003740">
    <property type="entry name" value="YitT"/>
</dbReference>
<feature type="transmembrane region" description="Helical" evidence="6">
    <location>
        <begin position="167"/>
        <end position="188"/>
    </location>
</feature>
<proteinExistence type="predicted"/>
<keyword evidence="3 6" id="KW-0812">Transmembrane</keyword>
<dbReference type="AlphaFoldDB" id="A0A3N0VAE2"/>
<dbReference type="EMBL" id="RJVO01000004">
    <property type="protein sequence ID" value="ROH89659.1"/>
    <property type="molecule type" value="Genomic_DNA"/>
</dbReference>
<evidence type="ECO:0000256" key="2">
    <source>
        <dbReference type="ARBA" id="ARBA00022475"/>
    </source>
</evidence>
<evidence type="ECO:0000256" key="6">
    <source>
        <dbReference type="SAM" id="Phobius"/>
    </source>
</evidence>
<dbReference type="Proteomes" id="UP000282106">
    <property type="component" value="Unassembled WGS sequence"/>
</dbReference>
<gene>
    <name evidence="7" type="ORF">ED208_11080</name>
</gene>
<dbReference type="GO" id="GO:0005886">
    <property type="term" value="C:plasma membrane"/>
    <property type="evidence" value="ECO:0007669"/>
    <property type="project" value="UniProtKB-SubCell"/>
</dbReference>
<dbReference type="InParanoid" id="A0A3N0VAE2"/>
<keyword evidence="8" id="KW-1185">Reference proteome</keyword>
<keyword evidence="4 6" id="KW-1133">Transmembrane helix</keyword>
<feature type="transmembrane region" description="Helical" evidence="6">
    <location>
        <begin position="73"/>
        <end position="91"/>
    </location>
</feature>
<protein>
    <submittedName>
        <fullName evidence="7">YitT family protein</fullName>
    </submittedName>
</protein>
<feature type="transmembrane region" description="Helical" evidence="6">
    <location>
        <begin position="47"/>
        <end position="67"/>
    </location>
</feature>
<evidence type="ECO:0000313" key="8">
    <source>
        <dbReference type="Proteomes" id="UP000282106"/>
    </source>
</evidence>
<dbReference type="PANTHER" id="PTHR33545:SF5">
    <property type="entry name" value="UPF0750 MEMBRANE PROTEIN YITT"/>
    <property type="match status" value="1"/>
</dbReference>
<dbReference type="Pfam" id="PF02588">
    <property type="entry name" value="YitT_membrane"/>
    <property type="match status" value="1"/>
</dbReference>
<reference evidence="7 8" key="1">
    <citation type="submission" date="2018-10" db="EMBL/GenBank/DDBJ databases">
        <authorList>
            <person name="Chen W.-M."/>
        </authorList>
    </citation>
    <scope>NUCLEOTIDE SEQUENCE [LARGE SCALE GENOMIC DNA]</scope>
    <source>
        <strain evidence="7 8">THS-13</strain>
    </source>
</reference>
<evidence type="ECO:0000313" key="7">
    <source>
        <dbReference type="EMBL" id="ROH89659.1"/>
    </source>
</evidence>